<dbReference type="InterPro" id="IPR051785">
    <property type="entry name" value="MMCE/EMCE_epimerase"/>
</dbReference>
<evidence type="ECO:0000313" key="4">
    <source>
        <dbReference type="Proteomes" id="UP000318710"/>
    </source>
</evidence>
<dbReference type="AlphaFoldDB" id="A0A520N2E1"/>
<dbReference type="InterPro" id="IPR029068">
    <property type="entry name" value="Glyas_Bleomycin-R_OHBP_Dase"/>
</dbReference>
<evidence type="ECO:0000313" key="3">
    <source>
        <dbReference type="EMBL" id="RZO27605.1"/>
    </source>
</evidence>
<evidence type="ECO:0000256" key="1">
    <source>
        <dbReference type="ARBA" id="ARBA00022723"/>
    </source>
</evidence>
<dbReference type="EMBL" id="SHBF01000014">
    <property type="protein sequence ID" value="RZO27605.1"/>
    <property type="molecule type" value="Genomic_DNA"/>
</dbReference>
<dbReference type="PROSITE" id="PS51819">
    <property type="entry name" value="VOC"/>
    <property type="match status" value="2"/>
</dbReference>
<reference evidence="3 4" key="1">
    <citation type="submission" date="2019-02" db="EMBL/GenBank/DDBJ databases">
        <title>Prokaryotic population dynamics and viral predation in marine succession experiment using metagenomics: the confinement effect.</title>
        <authorList>
            <person name="Haro-Moreno J.M."/>
            <person name="Rodriguez-Valera F."/>
            <person name="Lopez-Perez M."/>
        </authorList>
    </citation>
    <scope>NUCLEOTIDE SEQUENCE [LARGE SCALE GENOMIC DNA]</scope>
    <source>
        <strain evidence="3">MED-G160</strain>
    </source>
</reference>
<dbReference type="InterPro" id="IPR025870">
    <property type="entry name" value="Glyoxalase-like_dom"/>
</dbReference>
<evidence type="ECO:0000259" key="2">
    <source>
        <dbReference type="PROSITE" id="PS51819"/>
    </source>
</evidence>
<feature type="domain" description="VOC" evidence="2">
    <location>
        <begin position="4"/>
        <end position="141"/>
    </location>
</feature>
<dbReference type="GO" id="GO:0046872">
    <property type="term" value="F:metal ion binding"/>
    <property type="evidence" value="ECO:0007669"/>
    <property type="project" value="UniProtKB-KW"/>
</dbReference>
<keyword evidence="1" id="KW-0479">Metal-binding</keyword>
<dbReference type="Proteomes" id="UP000318710">
    <property type="component" value="Unassembled WGS sequence"/>
</dbReference>
<organism evidence="3 4">
    <name type="scientific">SAR86 cluster bacterium</name>
    <dbReference type="NCBI Taxonomy" id="2030880"/>
    <lineage>
        <taxon>Bacteria</taxon>
        <taxon>Pseudomonadati</taxon>
        <taxon>Pseudomonadota</taxon>
        <taxon>Gammaproteobacteria</taxon>
        <taxon>SAR86 cluster</taxon>
    </lineage>
</organism>
<dbReference type="GO" id="GO:0046491">
    <property type="term" value="P:L-methylmalonyl-CoA metabolic process"/>
    <property type="evidence" value="ECO:0007669"/>
    <property type="project" value="TreeGrafter"/>
</dbReference>
<name>A0A520N2E1_9GAMM</name>
<protein>
    <submittedName>
        <fullName evidence="3">Glyoxalase-like domain protein</fullName>
    </submittedName>
</protein>
<accession>A0A520N2E1</accession>
<dbReference type="PANTHER" id="PTHR43048">
    <property type="entry name" value="METHYLMALONYL-COA EPIMERASE"/>
    <property type="match status" value="1"/>
</dbReference>
<feature type="domain" description="VOC" evidence="2">
    <location>
        <begin position="160"/>
        <end position="277"/>
    </location>
</feature>
<dbReference type="InterPro" id="IPR037523">
    <property type="entry name" value="VOC_core"/>
</dbReference>
<dbReference type="SUPFAM" id="SSF54593">
    <property type="entry name" value="Glyoxalase/Bleomycin resistance protein/Dihydroxybiphenyl dioxygenase"/>
    <property type="match status" value="1"/>
</dbReference>
<comment type="caution">
    <text evidence="3">The sequence shown here is derived from an EMBL/GenBank/DDBJ whole genome shotgun (WGS) entry which is preliminary data.</text>
</comment>
<dbReference type="Pfam" id="PF13468">
    <property type="entry name" value="Glyoxalase_3"/>
    <property type="match status" value="1"/>
</dbReference>
<dbReference type="GO" id="GO:0004493">
    <property type="term" value="F:methylmalonyl-CoA epimerase activity"/>
    <property type="evidence" value="ECO:0007669"/>
    <property type="project" value="TreeGrafter"/>
</dbReference>
<proteinExistence type="predicted"/>
<gene>
    <name evidence="3" type="ORF">EVA93_03000</name>
</gene>
<sequence length="279" mass="31496">MISSIDHLIIAVKDIRDAEENYRKIFGMEPVWKGEHKALGTANVIFNFKNTYCELLSANGDGLGAALVNGAIEEQGDGLIGVVYGTNNIEESFSTLKKSGYLVTEPTEGEGIDNKTQKIRKWKNLFLPPELTRGLFSFIIEHSEGLLPGLNKYPKATINKLDHLVINTNDANGFINIYKDVFNIRLALDKVIEHWKSRMLFFRVNKTTIEVIERKNEDDSQDTLWGLAWEVESIEEAYKRLISEGVDVTPIKEGLKENTLVVTIKSHTHNVPTLLIEHT</sequence>
<dbReference type="Gene3D" id="3.10.180.10">
    <property type="entry name" value="2,3-Dihydroxybiphenyl 1,2-Dioxygenase, domain 1"/>
    <property type="match status" value="2"/>
</dbReference>
<dbReference type="PANTHER" id="PTHR43048:SF3">
    <property type="entry name" value="METHYLMALONYL-COA EPIMERASE, MITOCHONDRIAL"/>
    <property type="match status" value="1"/>
</dbReference>